<dbReference type="PANTHER" id="PTHR43706">
    <property type="entry name" value="NADH DEHYDROGENASE"/>
    <property type="match status" value="1"/>
</dbReference>
<dbReference type="GO" id="GO:0005509">
    <property type="term" value="F:calcium ion binding"/>
    <property type="evidence" value="ECO:0007669"/>
    <property type="project" value="InterPro"/>
</dbReference>
<keyword evidence="7" id="KW-0560">Oxidoreductase</keyword>
<evidence type="ECO:0000256" key="2">
    <source>
        <dbReference type="ARBA" id="ARBA00005272"/>
    </source>
</evidence>
<evidence type="ECO:0000256" key="1">
    <source>
        <dbReference type="ARBA" id="ARBA00004137"/>
    </source>
</evidence>
<evidence type="ECO:0000256" key="9">
    <source>
        <dbReference type="SAM" id="Phobius"/>
    </source>
</evidence>
<comment type="similarity">
    <text evidence="2">Belongs to the NADH dehydrogenase family.</text>
</comment>
<dbReference type="GO" id="GO:0003954">
    <property type="term" value="F:NADH dehydrogenase activity"/>
    <property type="evidence" value="ECO:0007669"/>
    <property type="project" value="InterPro"/>
</dbReference>
<evidence type="ECO:0000256" key="8">
    <source>
        <dbReference type="ARBA" id="ARBA00023027"/>
    </source>
</evidence>
<keyword evidence="3" id="KW-0285">Flavoprotein</keyword>
<name>A0AB34KW25_9PEZI</name>
<evidence type="ECO:0000256" key="4">
    <source>
        <dbReference type="ARBA" id="ARBA00022827"/>
    </source>
</evidence>
<dbReference type="InterPro" id="IPR036188">
    <property type="entry name" value="FAD/NAD-bd_sf"/>
</dbReference>
<dbReference type="FunFam" id="3.50.50.100:FF:000005">
    <property type="entry name" value="NADH-ubiquinone oxidoreductase 64 kDa subunit"/>
    <property type="match status" value="1"/>
</dbReference>
<dbReference type="RefSeq" id="XP_069230449.1">
    <property type="nucleotide sequence ID" value="XM_069372423.1"/>
</dbReference>
<evidence type="ECO:0000256" key="7">
    <source>
        <dbReference type="ARBA" id="ARBA00023002"/>
    </source>
</evidence>
<keyword evidence="5" id="KW-0106">Calcium</keyword>
<keyword evidence="12" id="KW-1185">Reference proteome</keyword>
<dbReference type="FunFam" id="3.50.50.100:FF:000002">
    <property type="entry name" value="External alternative NAD(P)H-ubiquinone oxidoreductase B1, mitochondrial"/>
    <property type="match status" value="1"/>
</dbReference>
<accession>A0AB34KW25</accession>
<evidence type="ECO:0000256" key="3">
    <source>
        <dbReference type="ARBA" id="ARBA00022630"/>
    </source>
</evidence>
<dbReference type="Pfam" id="PF22366">
    <property type="entry name" value="NDH2_C"/>
    <property type="match status" value="1"/>
</dbReference>
<sequence>MLPLPRAIAGQTRANLASQFRQAAKPARNVFQQSRPSIQSRPLSNALPKTFPTALRRSLQTPGTRLVQVRHASELPKQLPERSRVVRYAYKALASLGFFIVMSGTLVIGFFIYDAYTYESEPEAFDISVSEYALNPRRGGPKNLPIAEYYIDDDDTPAMKEQKHKPKLVILGTGWGSVALLKYLYAGEYHVTVVSPENHFLFTPMLPSATVGTLELRSLVEPVRRIVQRINGHFIKASAEDVDFSEKLVEISSTGANGEKEHFYLPYDKLVIGVGATTNPHGVKGLENCHFLKGIGDARKIRNAVIHNLELACLPTTTDAERRRLLSFVVSGGGPTGVEFAAELYDMLNEDLCRHYPRMLRNEISVHVIQSRGHILNTYDEALSRFAEARFAHDNVDVQTNSRVKEVLPDRIVFTQKDADGNTVTKELPMGFCLWSTGVSQTEFSKRIADKLGDHQTNKHALETDTHLRLTGAPLGDVYAIGDCSTVQNNVSDHIITFLRTLAWEKGKDPQTMQITYSDWRHVAKRVRSRFPQAADHLRRLDKLFEAYDKDKSGTLDFGELSELLKQIDSKLTSLPATAQRANQQGVYMGRKLNKLAQAAPGLAMNDISDGDIDASVYKAFEYTHMGSLAYIGNAAIFDFNGLNFGGGLLAVYLWRGVYFAQSVSLRTRVLLAMDWGKRTLFGRDMMNF</sequence>
<evidence type="ECO:0000313" key="12">
    <source>
        <dbReference type="Proteomes" id="UP000803884"/>
    </source>
</evidence>
<dbReference type="GO" id="GO:0005743">
    <property type="term" value="C:mitochondrial inner membrane"/>
    <property type="evidence" value="ECO:0007669"/>
    <property type="project" value="UniProtKB-SubCell"/>
</dbReference>
<keyword evidence="6" id="KW-0809">Transit peptide</keyword>
<dbReference type="EMBL" id="JAAQHG020000010">
    <property type="protein sequence ID" value="KAL1587344.1"/>
    <property type="molecule type" value="Genomic_DNA"/>
</dbReference>
<keyword evidence="9" id="KW-0812">Transmembrane</keyword>
<dbReference type="PANTHER" id="PTHR43706:SF50">
    <property type="entry name" value="NADH DEHYDROGENASE (UBIQUINONE)-RELATED"/>
    <property type="match status" value="1"/>
</dbReference>
<feature type="transmembrane region" description="Helical" evidence="9">
    <location>
        <begin position="92"/>
        <end position="113"/>
    </location>
</feature>
<evidence type="ECO:0000256" key="6">
    <source>
        <dbReference type="ARBA" id="ARBA00022946"/>
    </source>
</evidence>
<dbReference type="InterPro" id="IPR054585">
    <property type="entry name" value="NDH2-like_C"/>
</dbReference>
<dbReference type="Pfam" id="PF07992">
    <property type="entry name" value="Pyr_redox_2"/>
    <property type="match status" value="1"/>
</dbReference>
<comment type="caution">
    <text evidence="11">The sequence shown here is derived from an EMBL/GenBank/DDBJ whole genome shotgun (WGS) entry which is preliminary data.</text>
</comment>
<evidence type="ECO:0000256" key="5">
    <source>
        <dbReference type="ARBA" id="ARBA00022837"/>
    </source>
</evidence>
<dbReference type="SUPFAM" id="SSF51905">
    <property type="entry name" value="FAD/NAD(P)-binding domain"/>
    <property type="match status" value="2"/>
</dbReference>
<dbReference type="Gene3D" id="3.50.50.100">
    <property type="match status" value="2"/>
</dbReference>
<keyword evidence="8" id="KW-0520">NAD</keyword>
<dbReference type="PROSITE" id="PS50222">
    <property type="entry name" value="EF_HAND_2"/>
    <property type="match status" value="1"/>
</dbReference>
<dbReference type="InterPro" id="IPR011992">
    <property type="entry name" value="EF-hand-dom_pair"/>
</dbReference>
<dbReference type="PROSITE" id="PS00018">
    <property type="entry name" value="EF_HAND_1"/>
    <property type="match status" value="1"/>
</dbReference>
<dbReference type="SUPFAM" id="SSF47473">
    <property type="entry name" value="EF-hand"/>
    <property type="match status" value="1"/>
</dbReference>
<keyword evidence="9" id="KW-1133">Transmembrane helix</keyword>
<comment type="subcellular location">
    <subcellularLocation>
        <location evidence="1">Mitochondrion inner membrane</location>
        <topology evidence="1">Peripheral membrane protein</topology>
        <orientation evidence="1">Intermembrane side</orientation>
    </subcellularLocation>
</comment>
<keyword evidence="9" id="KW-0472">Membrane</keyword>
<dbReference type="GeneID" id="96005261"/>
<proteinExistence type="inferred from homology"/>
<organism evidence="11 12">
    <name type="scientific">Cladosporium halotolerans</name>
    <dbReference type="NCBI Taxonomy" id="1052096"/>
    <lineage>
        <taxon>Eukaryota</taxon>
        <taxon>Fungi</taxon>
        <taxon>Dikarya</taxon>
        <taxon>Ascomycota</taxon>
        <taxon>Pezizomycotina</taxon>
        <taxon>Dothideomycetes</taxon>
        <taxon>Dothideomycetidae</taxon>
        <taxon>Cladosporiales</taxon>
        <taxon>Cladosporiaceae</taxon>
        <taxon>Cladosporium</taxon>
    </lineage>
</organism>
<dbReference type="SMART" id="SM00054">
    <property type="entry name" value="EFh"/>
    <property type="match status" value="1"/>
</dbReference>
<dbReference type="InterPro" id="IPR002048">
    <property type="entry name" value="EF_hand_dom"/>
</dbReference>
<dbReference type="Proteomes" id="UP000803884">
    <property type="component" value="Unassembled WGS sequence"/>
</dbReference>
<keyword evidence="4" id="KW-0274">FAD</keyword>
<reference evidence="11 12" key="1">
    <citation type="journal article" date="2020" name="Microbiol. Resour. Announc.">
        <title>Draft Genome Sequence of a Cladosporium Species Isolated from the Mesophotic Ascidian Didemnum maculosum.</title>
        <authorList>
            <person name="Gioti A."/>
            <person name="Siaperas R."/>
            <person name="Nikolaivits E."/>
            <person name="Le Goff G."/>
            <person name="Ouazzani J."/>
            <person name="Kotoulas G."/>
            <person name="Topakas E."/>
        </authorList>
    </citation>
    <scope>NUCLEOTIDE SEQUENCE [LARGE SCALE GENOMIC DNA]</scope>
    <source>
        <strain evidence="11 12">TM138-S3</strain>
    </source>
</reference>
<dbReference type="InterPro" id="IPR018247">
    <property type="entry name" value="EF_Hand_1_Ca_BS"/>
</dbReference>
<dbReference type="InterPro" id="IPR045024">
    <property type="entry name" value="NDH-2"/>
</dbReference>
<evidence type="ECO:0000259" key="10">
    <source>
        <dbReference type="PROSITE" id="PS50222"/>
    </source>
</evidence>
<dbReference type="InterPro" id="IPR023753">
    <property type="entry name" value="FAD/NAD-binding_dom"/>
</dbReference>
<dbReference type="AlphaFoldDB" id="A0AB34KW25"/>
<gene>
    <name evidence="11" type="ORF">WHR41_03817</name>
</gene>
<protein>
    <recommendedName>
        <fullName evidence="10">EF-hand domain-containing protein</fullName>
    </recommendedName>
</protein>
<feature type="domain" description="EF-hand" evidence="10">
    <location>
        <begin position="536"/>
        <end position="571"/>
    </location>
</feature>
<dbReference type="Pfam" id="PF00036">
    <property type="entry name" value="EF-hand_1"/>
    <property type="match status" value="1"/>
</dbReference>
<evidence type="ECO:0000313" key="11">
    <source>
        <dbReference type="EMBL" id="KAL1587344.1"/>
    </source>
</evidence>